<evidence type="ECO:0000256" key="3">
    <source>
        <dbReference type="ARBA" id="ARBA00022833"/>
    </source>
</evidence>
<dbReference type="Proteomes" id="UP001044222">
    <property type="component" value="Chromosome 18"/>
</dbReference>
<dbReference type="GO" id="GO:0008270">
    <property type="term" value="F:zinc ion binding"/>
    <property type="evidence" value="ECO:0007669"/>
    <property type="project" value="UniProtKB-KW"/>
</dbReference>
<protein>
    <recommendedName>
        <fullName evidence="10">C3H1-type domain-containing protein</fullName>
    </recommendedName>
</protein>
<keyword evidence="3 4" id="KW-0862">Zinc</keyword>
<evidence type="ECO:0000256" key="4">
    <source>
        <dbReference type="PROSITE-ProRule" id="PRU00723"/>
    </source>
</evidence>
<name>A0A9D3LJI2_ANGAN</name>
<accession>A0A9D3LJI2</accession>
<feature type="compositionally biased region" description="Basic and acidic residues" evidence="5">
    <location>
        <begin position="405"/>
        <end position="419"/>
    </location>
</feature>
<dbReference type="InterPro" id="IPR042615">
    <property type="entry name" value="DHX57_UBA"/>
</dbReference>
<feature type="region of interest" description="Disordered" evidence="5">
    <location>
        <begin position="366"/>
        <end position="385"/>
    </location>
</feature>
<feature type="region of interest" description="Disordered" evidence="5">
    <location>
        <begin position="401"/>
        <end position="427"/>
    </location>
</feature>
<evidence type="ECO:0000256" key="1">
    <source>
        <dbReference type="ARBA" id="ARBA00022723"/>
    </source>
</evidence>
<dbReference type="PROSITE" id="PS50030">
    <property type="entry name" value="UBA"/>
    <property type="match status" value="1"/>
</dbReference>
<evidence type="ECO:0008006" key="10">
    <source>
        <dbReference type="Google" id="ProtNLM"/>
    </source>
</evidence>
<evidence type="ECO:0000259" key="7">
    <source>
        <dbReference type="PROSITE" id="PS50103"/>
    </source>
</evidence>
<organism evidence="8 9">
    <name type="scientific">Anguilla anguilla</name>
    <name type="common">European freshwater eel</name>
    <name type="synonym">Muraena anguilla</name>
    <dbReference type="NCBI Taxonomy" id="7936"/>
    <lineage>
        <taxon>Eukaryota</taxon>
        <taxon>Metazoa</taxon>
        <taxon>Chordata</taxon>
        <taxon>Craniata</taxon>
        <taxon>Vertebrata</taxon>
        <taxon>Euteleostomi</taxon>
        <taxon>Actinopterygii</taxon>
        <taxon>Neopterygii</taxon>
        <taxon>Teleostei</taxon>
        <taxon>Anguilliformes</taxon>
        <taxon>Anguillidae</taxon>
        <taxon>Anguilla</taxon>
    </lineage>
</organism>
<feature type="domain" description="C3H1-type" evidence="7">
    <location>
        <begin position="255"/>
        <end position="278"/>
    </location>
</feature>
<feature type="compositionally biased region" description="Pro residues" evidence="5">
    <location>
        <begin position="285"/>
        <end position="294"/>
    </location>
</feature>
<feature type="domain" description="UBA" evidence="6">
    <location>
        <begin position="121"/>
        <end position="171"/>
    </location>
</feature>
<keyword evidence="1 4" id="KW-0479">Metal-binding</keyword>
<dbReference type="EMBL" id="JAFIRN010000018">
    <property type="protein sequence ID" value="KAG5831436.1"/>
    <property type="molecule type" value="Genomic_DNA"/>
</dbReference>
<dbReference type="Gene3D" id="4.10.1000.10">
    <property type="entry name" value="Zinc finger, CCCH-type"/>
    <property type="match status" value="1"/>
</dbReference>
<dbReference type="AlphaFoldDB" id="A0A9D3LJI2"/>
<evidence type="ECO:0000256" key="5">
    <source>
        <dbReference type="SAM" id="MobiDB-lite"/>
    </source>
</evidence>
<feature type="compositionally biased region" description="Basic residues" evidence="5">
    <location>
        <begin position="328"/>
        <end position="344"/>
    </location>
</feature>
<dbReference type="InterPro" id="IPR041367">
    <property type="entry name" value="Znf-CCCH_4"/>
</dbReference>
<dbReference type="InterPro" id="IPR036855">
    <property type="entry name" value="Znf_CCCH_sf"/>
</dbReference>
<sequence>MGLPKAFQSERPRRRPEYGVGGGGGSGNGNSSSNARPRADLPQMPLQRIHMTSDNQAQVMELLQELQSQDCEEDRYSGSDAEEEEGEDEYDELDYREEGQFWETRDEVVEFAEGPVYEEDSEEEQPSAEPAVSLFAVGRLSRYGFDRERSRQALESGGGEVGATLEQLLQQVFAERYGSRAAPGEGLRSIPMDECLAQRQEEAMALSAIYGDRFAERIANSVWTVSLDLQHLTTGPSAGPDRPAHKHGQVLLKDVCRFYLKGAGCRFGDKCKFKHQLPTDSGAPRRPPAAPGPSQPGFSSYSAPSTSWRCASQGEPLPVPAPAGGLQHQRRAAGGRGPAPRHRAAVWGGAVRRPGRRARRLHAHHLLRGREQDEGAPVGRPSQVQLPAPCVGAAACVGPTRRRHFREDQERQEHQRNIGDPRQQQHH</sequence>
<dbReference type="InterPro" id="IPR015940">
    <property type="entry name" value="UBA"/>
</dbReference>
<dbReference type="SUPFAM" id="SSF90229">
    <property type="entry name" value="CCCH zinc finger"/>
    <property type="match status" value="1"/>
</dbReference>
<feature type="zinc finger region" description="C3H1-type" evidence="4">
    <location>
        <begin position="255"/>
        <end position="278"/>
    </location>
</feature>
<feature type="compositionally biased region" description="Acidic residues" evidence="5">
    <location>
        <begin position="80"/>
        <end position="94"/>
    </location>
</feature>
<feature type="region of interest" description="Disordered" evidence="5">
    <location>
        <begin position="278"/>
        <end position="344"/>
    </location>
</feature>
<feature type="compositionally biased region" description="Basic and acidic residues" evidence="5">
    <location>
        <begin position="8"/>
        <end position="17"/>
    </location>
</feature>
<evidence type="ECO:0000313" key="9">
    <source>
        <dbReference type="Proteomes" id="UP001044222"/>
    </source>
</evidence>
<gene>
    <name evidence="8" type="ORF">ANANG_G00303700</name>
</gene>
<dbReference type="Pfam" id="PF18044">
    <property type="entry name" value="zf-CCCH_4"/>
    <property type="match status" value="1"/>
</dbReference>
<dbReference type="PROSITE" id="PS50103">
    <property type="entry name" value="ZF_C3H1"/>
    <property type="match status" value="1"/>
</dbReference>
<dbReference type="InterPro" id="IPR000571">
    <property type="entry name" value="Znf_CCCH"/>
</dbReference>
<evidence type="ECO:0000313" key="8">
    <source>
        <dbReference type="EMBL" id="KAG5831436.1"/>
    </source>
</evidence>
<dbReference type="CDD" id="cd14317">
    <property type="entry name" value="UBA_DHX57"/>
    <property type="match status" value="1"/>
</dbReference>
<proteinExistence type="predicted"/>
<evidence type="ECO:0000259" key="6">
    <source>
        <dbReference type="PROSITE" id="PS50030"/>
    </source>
</evidence>
<comment type="caution">
    <text evidence="8">The sequence shown here is derived from an EMBL/GenBank/DDBJ whole genome shotgun (WGS) entry which is preliminary data.</text>
</comment>
<feature type="compositionally biased region" description="Gly residues" evidence="5">
    <location>
        <begin position="19"/>
        <end position="28"/>
    </location>
</feature>
<reference evidence="8" key="1">
    <citation type="submission" date="2021-01" db="EMBL/GenBank/DDBJ databases">
        <title>A chromosome-scale assembly of European eel, Anguilla anguilla.</title>
        <authorList>
            <person name="Henkel C."/>
            <person name="Jong-Raadsen S.A."/>
            <person name="Dufour S."/>
            <person name="Weltzien F.-A."/>
            <person name="Palstra A.P."/>
            <person name="Pelster B."/>
            <person name="Spaink H.P."/>
            <person name="Van Den Thillart G.E."/>
            <person name="Jansen H."/>
            <person name="Zahm M."/>
            <person name="Klopp C."/>
            <person name="Cedric C."/>
            <person name="Louis A."/>
            <person name="Berthelot C."/>
            <person name="Parey E."/>
            <person name="Roest Crollius H."/>
            <person name="Montfort J."/>
            <person name="Robinson-Rechavi M."/>
            <person name="Bucao C."/>
            <person name="Bouchez O."/>
            <person name="Gislard M."/>
            <person name="Lluch J."/>
            <person name="Milhes M."/>
            <person name="Lampietro C."/>
            <person name="Lopez Roques C."/>
            <person name="Donnadieu C."/>
            <person name="Braasch I."/>
            <person name="Desvignes T."/>
            <person name="Postlethwait J."/>
            <person name="Bobe J."/>
            <person name="Guiguen Y."/>
            <person name="Dirks R."/>
        </authorList>
    </citation>
    <scope>NUCLEOTIDE SEQUENCE</scope>
    <source>
        <strain evidence="8">Tag_6206</strain>
        <tissue evidence="8">Liver</tissue>
    </source>
</reference>
<feature type="compositionally biased region" description="Polar residues" evidence="5">
    <location>
        <begin position="301"/>
        <end position="310"/>
    </location>
</feature>
<evidence type="ECO:0000256" key="2">
    <source>
        <dbReference type="ARBA" id="ARBA00022771"/>
    </source>
</evidence>
<keyword evidence="9" id="KW-1185">Reference proteome</keyword>
<keyword evidence="2 4" id="KW-0863">Zinc-finger</keyword>
<feature type="region of interest" description="Disordered" evidence="5">
    <location>
        <begin position="1"/>
        <end position="94"/>
    </location>
</feature>
<dbReference type="SMART" id="SM00356">
    <property type="entry name" value="ZnF_C3H1"/>
    <property type="match status" value="1"/>
</dbReference>